<name>E9S945_RUMAL</name>
<protein>
    <submittedName>
        <fullName evidence="2">Conserved domain protein</fullName>
    </submittedName>
</protein>
<feature type="transmembrane region" description="Helical" evidence="1">
    <location>
        <begin position="75"/>
        <end position="100"/>
    </location>
</feature>
<evidence type="ECO:0000313" key="3">
    <source>
        <dbReference type="Proteomes" id="UP000004259"/>
    </source>
</evidence>
<feature type="transmembrane region" description="Helical" evidence="1">
    <location>
        <begin position="12"/>
        <end position="31"/>
    </location>
</feature>
<feature type="transmembrane region" description="Helical" evidence="1">
    <location>
        <begin position="138"/>
        <end position="157"/>
    </location>
</feature>
<dbReference type="EMBL" id="ADKM02000032">
    <property type="protein sequence ID" value="EGC04232.1"/>
    <property type="molecule type" value="Genomic_DNA"/>
</dbReference>
<evidence type="ECO:0000313" key="2">
    <source>
        <dbReference type="EMBL" id="EGC04232.1"/>
    </source>
</evidence>
<organism evidence="2 3">
    <name type="scientific">Ruminococcus albus 8</name>
    <dbReference type="NCBI Taxonomy" id="246199"/>
    <lineage>
        <taxon>Bacteria</taxon>
        <taxon>Bacillati</taxon>
        <taxon>Bacillota</taxon>
        <taxon>Clostridia</taxon>
        <taxon>Eubacteriales</taxon>
        <taxon>Oscillospiraceae</taxon>
        <taxon>Ruminococcus</taxon>
    </lineage>
</organism>
<accession>E9S945</accession>
<feature type="transmembrane region" description="Helical" evidence="1">
    <location>
        <begin position="112"/>
        <end position="132"/>
    </location>
</feature>
<proteinExistence type="predicted"/>
<reference evidence="2 3" key="1">
    <citation type="submission" date="2011-02" db="EMBL/GenBank/DDBJ databases">
        <authorList>
            <person name="Nelson K.E."/>
            <person name="Sutton G."/>
            <person name="Torralba M."/>
            <person name="Durkin S."/>
            <person name="Harkins D."/>
            <person name="Montgomery R."/>
            <person name="Ziemer C."/>
            <person name="Klaassens E."/>
            <person name="Ocuiv P."/>
            <person name="Morrison M."/>
        </authorList>
    </citation>
    <scope>NUCLEOTIDE SEQUENCE [LARGE SCALE GENOMIC DNA]</scope>
    <source>
        <strain evidence="2 3">8</strain>
    </source>
</reference>
<evidence type="ECO:0000256" key="1">
    <source>
        <dbReference type="SAM" id="Phobius"/>
    </source>
</evidence>
<dbReference type="RefSeq" id="WP_004167439.1">
    <property type="nucleotide sequence ID" value="NZ_ADKM02000032.1"/>
</dbReference>
<sequence>MGFNNMTKTAKIRSIVFLAVSALVALIGVNMVEVCRDAQIELAIKDPSDKVIVDGADFTLFFVSGVGILNGFMTLVILVACIGAMLLIGLVAALLLRFIALRKSWTVDDGEYKFCVWGFRLIAAAGFIIALIVTKLGMVLSIAAMVLLPLLFIRLIYLTALKKRSVTGAQGHFVQGTQQDFTQL</sequence>
<keyword evidence="1" id="KW-1133">Transmembrane helix</keyword>
<keyword evidence="3" id="KW-1185">Reference proteome</keyword>
<dbReference type="Proteomes" id="UP000004259">
    <property type="component" value="Unassembled WGS sequence"/>
</dbReference>
<dbReference type="STRING" id="246199.CUS_5561"/>
<comment type="caution">
    <text evidence="2">The sequence shown here is derived from an EMBL/GenBank/DDBJ whole genome shotgun (WGS) entry which is preliminary data.</text>
</comment>
<keyword evidence="1" id="KW-0472">Membrane</keyword>
<dbReference type="AlphaFoldDB" id="E9S945"/>
<gene>
    <name evidence="2" type="ORF">CUS_5561</name>
</gene>
<keyword evidence="1" id="KW-0812">Transmembrane</keyword>